<protein>
    <submittedName>
        <fullName evidence="2">Uncharacterized protein</fullName>
    </submittedName>
</protein>
<proteinExistence type="predicted"/>
<accession>A0A0A8ZUW4</accession>
<dbReference type="AlphaFoldDB" id="A0A0A8ZUW4"/>
<feature type="transmembrane region" description="Helical" evidence="1">
    <location>
        <begin position="61"/>
        <end position="84"/>
    </location>
</feature>
<feature type="transmembrane region" description="Helical" evidence="1">
    <location>
        <begin position="30"/>
        <end position="49"/>
    </location>
</feature>
<evidence type="ECO:0000256" key="1">
    <source>
        <dbReference type="SAM" id="Phobius"/>
    </source>
</evidence>
<keyword evidence="1" id="KW-0472">Membrane</keyword>
<reference evidence="2" key="1">
    <citation type="submission" date="2014-09" db="EMBL/GenBank/DDBJ databases">
        <authorList>
            <person name="Magalhaes I.L.F."/>
            <person name="Oliveira U."/>
            <person name="Santos F.R."/>
            <person name="Vidigal T.H.D.A."/>
            <person name="Brescovit A.D."/>
            <person name="Santos A.J."/>
        </authorList>
    </citation>
    <scope>NUCLEOTIDE SEQUENCE</scope>
    <source>
        <tissue evidence="2">Shoot tissue taken approximately 20 cm above the soil surface</tissue>
    </source>
</reference>
<reference evidence="2" key="2">
    <citation type="journal article" date="2015" name="Data Brief">
        <title>Shoot transcriptome of the giant reed, Arundo donax.</title>
        <authorList>
            <person name="Barrero R.A."/>
            <person name="Guerrero F.D."/>
            <person name="Moolhuijzen P."/>
            <person name="Goolsby J.A."/>
            <person name="Tidwell J."/>
            <person name="Bellgard S.E."/>
            <person name="Bellgard M.I."/>
        </authorList>
    </citation>
    <scope>NUCLEOTIDE SEQUENCE</scope>
    <source>
        <tissue evidence="2">Shoot tissue taken approximately 20 cm above the soil surface</tissue>
    </source>
</reference>
<sequence>MATISRCCGRSAMPSPCRKLSRNRSRNDPGAAHASLIAVISTVLSAIAARRSSSARSCWDGCGFWVEVAGITICCLSWLCSPVLALPPSLLALASFLSSSLAASSSCLGRTS</sequence>
<dbReference type="EMBL" id="GBRH01254706">
    <property type="protein sequence ID" value="JAD43189.1"/>
    <property type="molecule type" value="Transcribed_RNA"/>
</dbReference>
<name>A0A0A8ZUW4_ARUDO</name>
<keyword evidence="1" id="KW-1133">Transmembrane helix</keyword>
<organism evidence="2">
    <name type="scientific">Arundo donax</name>
    <name type="common">Giant reed</name>
    <name type="synonym">Donax arundinaceus</name>
    <dbReference type="NCBI Taxonomy" id="35708"/>
    <lineage>
        <taxon>Eukaryota</taxon>
        <taxon>Viridiplantae</taxon>
        <taxon>Streptophyta</taxon>
        <taxon>Embryophyta</taxon>
        <taxon>Tracheophyta</taxon>
        <taxon>Spermatophyta</taxon>
        <taxon>Magnoliopsida</taxon>
        <taxon>Liliopsida</taxon>
        <taxon>Poales</taxon>
        <taxon>Poaceae</taxon>
        <taxon>PACMAD clade</taxon>
        <taxon>Arundinoideae</taxon>
        <taxon>Arundineae</taxon>
        <taxon>Arundo</taxon>
    </lineage>
</organism>
<keyword evidence="1" id="KW-0812">Transmembrane</keyword>
<evidence type="ECO:0000313" key="2">
    <source>
        <dbReference type="EMBL" id="JAD43189.1"/>
    </source>
</evidence>